<evidence type="ECO:0000313" key="1">
    <source>
        <dbReference type="EMBL" id="KIY63884.1"/>
    </source>
</evidence>
<evidence type="ECO:0008006" key="3">
    <source>
        <dbReference type="Google" id="ProtNLM"/>
    </source>
</evidence>
<dbReference type="AlphaFoldDB" id="A0A0D7B146"/>
<reference evidence="1 2" key="1">
    <citation type="journal article" date="2015" name="Fungal Genet. Biol.">
        <title>Evolution of novel wood decay mechanisms in Agaricales revealed by the genome sequences of Fistulina hepatica and Cylindrobasidium torrendii.</title>
        <authorList>
            <person name="Floudas D."/>
            <person name="Held B.W."/>
            <person name="Riley R."/>
            <person name="Nagy L.G."/>
            <person name="Koehler G."/>
            <person name="Ransdell A.S."/>
            <person name="Younus H."/>
            <person name="Chow J."/>
            <person name="Chiniquy J."/>
            <person name="Lipzen A."/>
            <person name="Tritt A."/>
            <person name="Sun H."/>
            <person name="Haridas S."/>
            <person name="LaButti K."/>
            <person name="Ohm R.A."/>
            <person name="Kues U."/>
            <person name="Blanchette R.A."/>
            <person name="Grigoriev I.V."/>
            <person name="Minto R.E."/>
            <person name="Hibbett D.S."/>
        </authorList>
    </citation>
    <scope>NUCLEOTIDE SEQUENCE [LARGE SCALE GENOMIC DNA]</scope>
    <source>
        <strain evidence="1 2">FP15055 ss-10</strain>
    </source>
</reference>
<name>A0A0D7B146_9AGAR</name>
<protein>
    <recommendedName>
        <fullName evidence="3">F-box domain-containing protein</fullName>
    </recommendedName>
</protein>
<dbReference type="EMBL" id="KN880666">
    <property type="protein sequence ID" value="KIY63884.1"/>
    <property type="molecule type" value="Genomic_DNA"/>
</dbReference>
<keyword evidence="2" id="KW-1185">Reference proteome</keyword>
<accession>A0A0D7B146</accession>
<sequence>MSFKRIKLSSSASGGFVINEEDRLSSLPLEIQQLIFLEIDFLCDLIALSSTSAYFRSAISPLSHIPHGAKAAAVIRAEAADTEGRLACFRCFTLHSVNFYSKKQRTKHRSKGHSEGHKRFCVHCGMKAGLYTPDNLLFIPNCSLLKVGRDGSLRDVLNPDIVRIHRSKFI</sequence>
<gene>
    <name evidence="1" type="ORF">CYLTODRAFT_457697</name>
</gene>
<evidence type="ECO:0000313" key="2">
    <source>
        <dbReference type="Proteomes" id="UP000054007"/>
    </source>
</evidence>
<organism evidence="1 2">
    <name type="scientific">Cylindrobasidium torrendii FP15055 ss-10</name>
    <dbReference type="NCBI Taxonomy" id="1314674"/>
    <lineage>
        <taxon>Eukaryota</taxon>
        <taxon>Fungi</taxon>
        <taxon>Dikarya</taxon>
        <taxon>Basidiomycota</taxon>
        <taxon>Agaricomycotina</taxon>
        <taxon>Agaricomycetes</taxon>
        <taxon>Agaricomycetidae</taxon>
        <taxon>Agaricales</taxon>
        <taxon>Marasmiineae</taxon>
        <taxon>Physalacriaceae</taxon>
        <taxon>Cylindrobasidium</taxon>
    </lineage>
</organism>
<dbReference type="Proteomes" id="UP000054007">
    <property type="component" value="Unassembled WGS sequence"/>
</dbReference>
<proteinExistence type="predicted"/>